<dbReference type="Pfam" id="PF03643">
    <property type="entry name" value="Vps26"/>
    <property type="match status" value="2"/>
</dbReference>
<dbReference type="PANTHER" id="PTHR12233">
    <property type="entry name" value="VACUOLAR PROTEIN SORTING 26 RELATED"/>
    <property type="match status" value="1"/>
</dbReference>
<dbReference type="GO" id="GO:0006886">
    <property type="term" value="P:intracellular protein transport"/>
    <property type="evidence" value="ECO:0007669"/>
    <property type="project" value="InterPro"/>
</dbReference>
<evidence type="ECO:0000256" key="2">
    <source>
        <dbReference type="SAM" id="MobiDB-lite"/>
    </source>
</evidence>
<proteinExistence type="inferred from homology"/>
<accession>A0A662YYH8</accession>
<dbReference type="EMBL" id="SCEB01000019">
    <property type="protein sequence ID" value="RXN01781.1"/>
    <property type="molecule type" value="Genomic_DNA"/>
</dbReference>
<dbReference type="FunFam" id="2.60.40.640:FF:000002">
    <property type="entry name" value="Vacuolar protein sorting-associated protein 26A"/>
    <property type="match status" value="1"/>
</dbReference>
<feature type="region of interest" description="Disordered" evidence="2">
    <location>
        <begin position="356"/>
        <end position="378"/>
    </location>
</feature>
<sequence length="378" mass="43648">MSTHILKWVTGTLVNPGMTQSFLGGLFGPVCEIDVVLNDAETRKTAEIKTEDGKVEKHFLFYDGESVSGKLQDSCKLRSTILSPSNFFSFQGSPLEVRSVPVNLTVKQTGKRLEHQGIRIEFVGQIELFSDKSNTHEFVNLVKELALPGELTQNRSYDFEFMQVEKPYESYIGANVRLRYFLKVTIVRRLSDLIKEYDLIVHQLACYPDVNNSIKMEVGIEDCLHIEFEYNKSKYHLKDVIVGKIYFLLVRIKIQHMELQLIKKEITGIGPSTTTETETIAKYEIMDGAPVKGESIPIRLFLAGYDLTPTMRDVNKKFSVRYFLNLVLVDEEDRRYFKQQEIVLWRKAPEKIRKRTNFHQRYESPESRPAVSAEQPEM</sequence>
<reference evidence="3 4" key="1">
    <citation type="submission" date="2019-01" db="EMBL/GenBank/DDBJ databases">
        <title>Draft Genome and Complete Hox-Cluster Characterization of the Sterlet Sturgeon (Acipenser ruthenus).</title>
        <authorList>
            <person name="Wei Q."/>
        </authorList>
    </citation>
    <scope>NUCLEOTIDE SEQUENCE [LARGE SCALE GENOMIC DNA]</scope>
    <source>
        <strain evidence="3">WHYD16114868_AA</strain>
        <tissue evidence="3">Blood</tissue>
    </source>
</reference>
<dbReference type="Proteomes" id="UP000289886">
    <property type="component" value="Unassembled WGS sequence"/>
</dbReference>
<gene>
    <name evidence="3" type="ORF">EOD39_4987</name>
</gene>
<organism evidence="3 4">
    <name type="scientific">Acipenser ruthenus</name>
    <name type="common">Sterlet sturgeon</name>
    <dbReference type="NCBI Taxonomy" id="7906"/>
    <lineage>
        <taxon>Eukaryota</taxon>
        <taxon>Metazoa</taxon>
        <taxon>Chordata</taxon>
        <taxon>Craniata</taxon>
        <taxon>Vertebrata</taxon>
        <taxon>Euteleostomi</taxon>
        <taxon>Actinopterygii</taxon>
        <taxon>Chondrostei</taxon>
        <taxon>Acipenseriformes</taxon>
        <taxon>Acipenseridae</taxon>
        <taxon>Acipenser</taxon>
    </lineage>
</organism>
<protein>
    <submittedName>
        <fullName evidence="3">Vacuolar protein sorting-associated protein 26A</fullName>
    </submittedName>
</protein>
<dbReference type="InterPro" id="IPR028934">
    <property type="entry name" value="Vps26-related"/>
</dbReference>
<comment type="similarity">
    <text evidence="1">Belongs to the VPS26 family.</text>
</comment>
<evidence type="ECO:0000313" key="4">
    <source>
        <dbReference type="Proteomes" id="UP000289886"/>
    </source>
</evidence>
<keyword evidence="4" id="KW-1185">Reference proteome</keyword>
<dbReference type="AlphaFoldDB" id="A0A662YYH8"/>
<name>A0A662YYH8_ACIRT</name>
<dbReference type="InterPro" id="IPR014752">
    <property type="entry name" value="Arrestin-like_C"/>
</dbReference>
<evidence type="ECO:0000313" key="3">
    <source>
        <dbReference type="EMBL" id="RXN01781.1"/>
    </source>
</evidence>
<comment type="caution">
    <text evidence="3">The sequence shown here is derived from an EMBL/GenBank/DDBJ whole genome shotgun (WGS) entry which is preliminary data.</text>
</comment>
<dbReference type="Gene3D" id="2.60.40.640">
    <property type="match status" value="3"/>
</dbReference>
<evidence type="ECO:0000256" key="1">
    <source>
        <dbReference type="ARBA" id="ARBA00009100"/>
    </source>
</evidence>